<evidence type="ECO:0000313" key="1">
    <source>
        <dbReference type="EMBL" id="KAF4460441.1"/>
    </source>
</evidence>
<dbReference type="Pfam" id="PF05630">
    <property type="entry name" value="NPP1"/>
    <property type="match status" value="1"/>
</dbReference>
<dbReference type="OrthoDB" id="89086at2759"/>
<dbReference type="PIRSF" id="PIRSF029958">
    <property type="entry name" value="Necrosis-inducing_protein"/>
    <property type="match status" value="1"/>
</dbReference>
<sequence>MYDNKLTKSITILMAVTGAVAMPRYNATMKVKARQLPNPPAALPENAPEDAIKYQPVLDYDTDSCYNVPAIDKDGNTAEGLDAAGDKTGGCRDAGDLDNQNVYSRTRCNNGWCAHMYEHYFEKDATGNPFSGGHKHDWENIVVVVKDGEGHPAIVAASAHDNYETKNWDEIPQQDTHPKIVYHQDGGGTHAFRFAKGENGDEPPENHKGEWIRGALVDYMGFPTAEIRQKLFDTWPSGVSPKTQDSVFAEYLEKAIGDRAPGFDPKTDG</sequence>
<dbReference type="InterPro" id="IPR008701">
    <property type="entry name" value="NPP1"/>
</dbReference>
<proteinExistence type="predicted"/>
<name>A0A8H4P8T7_9HYPO</name>
<dbReference type="EMBL" id="JAADYS010001942">
    <property type="protein sequence ID" value="KAF4460441.1"/>
    <property type="molecule type" value="Genomic_DNA"/>
</dbReference>
<keyword evidence="2" id="KW-1185">Reference proteome</keyword>
<evidence type="ECO:0008006" key="3">
    <source>
        <dbReference type="Google" id="ProtNLM"/>
    </source>
</evidence>
<evidence type="ECO:0000313" key="2">
    <source>
        <dbReference type="Proteomes" id="UP000554235"/>
    </source>
</evidence>
<dbReference type="AlphaFoldDB" id="A0A8H4P8T7"/>
<dbReference type="Proteomes" id="UP000554235">
    <property type="component" value="Unassembled WGS sequence"/>
</dbReference>
<dbReference type="PANTHER" id="PTHR33657:SF6">
    <property type="entry name" value="SECRETED PROTEIN"/>
    <property type="match status" value="1"/>
</dbReference>
<protein>
    <recommendedName>
        <fullName evidence="3">Secreted protein</fullName>
    </recommendedName>
</protein>
<dbReference type="PANTHER" id="PTHR33657">
    <property type="entry name" value="DOMAIN PROTEIN, PUTATIVE (AFU_ORTHOLOGUE AFUA_5G00600)-RELATED"/>
    <property type="match status" value="1"/>
</dbReference>
<organism evidence="1 2">
    <name type="scientific">Fusarium albosuccineum</name>
    <dbReference type="NCBI Taxonomy" id="1237068"/>
    <lineage>
        <taxon>Eukaryota</taxon>
        <taxon>Fungi</taxon>
        <taxon>Dikarya</taxon>
        <taxon>Ascomycota</taxon>
        <taxon>Pezizomycotina</taxon>
        <taxon>Sordariomycetes</taxon>
        <taxon>Hypocreomycetidae</taxon>
        <taxon>Hypocreales</taxon>
        <taxon>Nectriaceae</taxon>
        <taxon>Fusarium</taxon>
        <taxon>Fusarium decemcellulare species complex</taxon>
    </lineage>
</organism>
<gene>
    <name evidence="1" type="ORF">FALBO_12780</name>
</gene>
<accession>A0A8H4P8T7</accession>
<comment type="caution">
    <text evidence="1">The sequence shown here is derived from an EMBL/GenBank/DDBJ whole genome shotgun (WGS) entry which is preliminary data.</text>
</comment>
<reference evidence="1 2" key="1">
    <citation type="submission" date="2020-01" db="EMBL/GenBank/DDBJ databases">
        <title>Identification and distribution of gene clusters putatively required for synthesis of sphingolipid metabolism inhibitors in phylogenetically diverse species of the filamentous fungus Fusarium.</title>
        <authorList>
            <person name="Kim H.-S."/>
            <person name="Busman M."/>
            <person name="Brown D.W."/>
            <person name="Divon H."/>
            <person name="Uhlig S."/>
            <person name="Proctor R.H."/>
        </authorList>
    </citation>
    <scope>NUCLEOTIDE SEQUENCE [LARGE SCALE GENOMIC DNA]</scope>
    <source>
        <strain evidence="1 2">NRRL 20459</strain>
    </source>
</reference>